<evidence type="ECO:0000256" key="1">
    <source>
        <dbReference type="ARBA" id="ARBA00004141"/>
    </source>
</evidence>
<dbReference type="GeneTree" id="ENSGT01030000234518"/>
<proteinExistence type="predicted"/>
<evidence type="ECO:0000256" key="3">
    <source>
        <dbReference type="ARBA" id="ARBA00022989"/>
    </source>
</evidence>
<evidence type="ECO:0000313" key="11">
    <source>
        <dbReference type="Proteomes" id="UP000261540"/>
    </source>
</evidence>
<feature type="transmembrane region" description="Helical" evidence="8">
    <location>
        <begin position="120"/>
        <end position="142"/>
    </location>
</feature>
<feature type="transmembrane region" description="Helical" evidence="8">
    <location>
        <begin position="84"/>
        <end position="108"/>
    </location>
</feature>
<evidence type="ECO:0000256" key="7">
    <source>
        <dbReference type="ARBA" id="ARBA00023224"/>
    </source>
</evidence>
<gene>
    <name evidence="10" type="primary">GPR141</name>
</gene>
<dbReference type="Ensembl" id="ENSPKIT00000005097.1">
    <property type="protein sequence ID" value="ENSPKIP00000024390.1"/>
    <property type="gene ID" value="ENSPKIG00000007663.1"/>
</dbReference>
<dbReference type="GO" id="GO:0004930">
    <property type="term" value="F:G protein-coupled receptor activity"/>
    <property type="evidence" value="ECO:0007669"/>
    <property type="project" value="UniProtKB-KW"/>
</dbReference>
<keyword evidence="5 8" id="KW-0472">Membrane</keyword>
<evidence type="ECO:0000256" key="2">
    <source>
        <dbReference type="ARBA" id="ARBA00022692"/>
    </source>
</evidence>
<keyword evidence="4" id="KW-0297">G-protein coupled receptor</keyword>
<feature type="transmembrane region" description="Helical" evidence="8">
    <location>
        <begin position="246"/>
        <end position="274"/>
    </location>
</feature>
<comment type="subcellular location">
    <subcellularLocation>
        <location evidence="1">Membrane</location>
        <topology evidence="1">Multi-pass membrane protein</topology>
    </subcellularLocation>
</comment>
<dbReference type="OrthoDB" id="9947118at2759"/>
<evidence type="ECO:0000256" key="5">
    <source>
        <dbReference type="ARBA" id="ARBA00023136"/>
    </source>
</evidence>
<dbReference type="InterPro" id="IPR017452">
    <property type="entry name" value="GPCR_Rhodpsn_7TM"/>
</dbReference>
<dbReference type="SUPFAM" id="SSF81321">
    <property type="entry name" value="Family A G protein-coupled receptor-like"/>
    <property type="match status" value="1"/>
</dbReference>
<dbReference type="Proteomes" id="UP000261540">
    <property type="component" value="Unplaced"/>
</dbReference>
<feature type="transmembrane region" description="Helical" evidence="8">
    <location>
        <begin position="162"/>
        <end position="183"/>
    </location>
</feature>
<evidence type="ECO:0000256" key="4">
    <source>
        <dbReference type="ARBA" id="ARBA00023040"/>
    </source>
</evidence>
<keyword evidence="2 8" id="KW-0812">Transmembrane</keyword>
<dbReference type="InterPro" id="IPR047160">
    <property type="entry name" value="GP183-like"/>
</dbReference>
<protein>
    <submittedName>
        <fullName evidence="10">G protein-coupled receptor 141</fullName>
    </submittedName>
</protein>
<dbReference type="Pfam" id="PF00001">
    <property type="entry name" value="7tm_1"/>
    <property type="match status" value="1"/>
</dbReference>
<dbReference type="AlphaFoldDB" id="A0A3B3S2N4"/>
<dbReference type="PANTHER" id="PTHR24237:SF35">
    <property type="entry name" value="G-PROTEIN COUPLED RECEPTOR 141-RELATED"/>
    <property type="match status" value="1"/>
</dbReference>
<feature type="transmembrane region" description="Helical" evidence="8">
    <location>
        <begin position="195"/>
        <end position="216"/>
    </location>
</feature>
<dbReference type="PROSITE" id="PS50262">
    <property type="entry name" value="G_PROTEIN_RECEP_F1_2"/>
    <property type="match status" value="1"/>
</dbReference>
<accession>A0A3B3S2N4</accession>
<sequence>MSLSVSYESPRSVAVSVRVMGKFPLSGSCSLLTASNLQSDSAAVDFALCSRRRRCPGMKMSLEGRIMNSTNNSSRPLSEEPYRIALVTIYTIVLVGGSVGICLMIGVLKSNLRTITTIAVANLLVVHSIFLLTVPFRIYYYVTDTWNLGLGFCKMVSGMIHGHMYIAFLFYTIILGIRYHTFCSVGDEVQFYRKLHVVLASLIVWALGLLIGFPVIDLMYGSNRNSTERKCFNFGKELQASAAAAVLNYLCSAVSIGTVFTLTCCQGLILCRIFRQYGADTHTRQEFGAQKKNVCFLLIVILCFLPYHLFRFYYIGHSADFENENEVLLGLTALSCFDTLIFLERNSLCA</sequence>
<dbReference type="GO" id="GO:0008142">
    <property type="term" value="F:oxysterol binding"/>
    <property type="evidence" value="ECO:0007669"/>
    <property type="project" value="InterPro"/>
</dbReference>
<name>A0A3B3S2N4_9TELE</name>
<keyword evidence="11" id="KW-1185">Reference proteome</keyword>
<evidence type="ECO:0000313" key="10">
    <source>
        <dbReference type="Ensembl" id="ENSPKIP00000024390.1"/>
    </source>
</evidence>
<evidence type="ECO:0000256" key="6">
    <source>
        <dbReference type="ARBA" id="ARBA00023170"/>
    </source>
</evidence>
<dbReference type="InterPro" id="IPR000276">
    <property type="entry name" value="GPCR_Rhodpsn"/>
</dbReference>
<reference evidence="10" key="2">
    <citation type="submission" date="2025-09" db="UniProtKB">
        <authorList>
            <consortium name="Ensembl"/>
        </authorList>
    </citation>
    <scope>IDENTIFICATION</scope>
</reference>
<feature type="transmembrane region" description="Helical" evidence="8">
    <location>
        <begin position="294"/>
        <end position="315"/>
    </location>
</feature>
<reference evidence="10" key="1">
    <citation type="submission" date="2025-08" db="UniProtKB">
        <authorList>
            <consortium name="Ensembl"/>
        </authorList>
    </citation>
    <scope>IDENTIFICATION</scope>
</reference>
<dbReference type="PRINTS" id="PR01157">
    <property type="entry name" value="P2YPURNOCPTR"/>
</dbReference>
<keyword evidence="7" id="KW-0807">Transducer</keyword>
<feature type="domain" description="G-protein coupled receptors family 1 profile" evidence="9">
    <location>
        <begin position="97"/>
        <end position="342"/>
    </location>
</feature>
<evidence type="ECO:0000259" key="9">
    <source>
        <dbReference type="PROSITE" id="PS50262"/>
    </source>
</evidence>
<dbReference type="Gene3D" id="1.20.1070.10">
    <property type="entry name" value="Rhodopsin 7-helix transmembrane proteins"/>
    <property type="match status" value="1"/>
</dbReference>
<organism evidence="10 11">
    <name type="scientific">Paramormyrops kingsleyae</name>
    <dbReference type="NCBI Taxonomy" id="1676925"/>
    <lineage>
        <taxon>Eukaryota</taxon>
        <taxon>Metazoa</taxon>
        <taxon>Chordata</taxon>
        <taxon>Craniata</taxon>
        <taxon>Vertebrata</taxon>
        <taxon>Euteleostomi</taxon>
        <taxon>Actinopterygii</taxon>
        <taxon>Neopterygii</taxon>
        <taxon>Teleostei</taxon>
        <taxon>Osteoglossocephala</taxon>
        <taxon>Osteoglossomorpha</taxon>
        <taxon>Osteoglossiformes</taxon>
        <taxon>Mormyridae</taxon>
        <taxon>Paramormyrops</taxon>
    </lineage>
</organism>
<dbReference type="GO" id="GO:0016020">
    <property type="term" value="C:membrane"/>
    <property type="evidence" value="ECO:0007669"/>
    <property type="project" value="UniProtKB-SubCell"/>
</dbReference>
<evidence type="ECO:0000256" key="8">
    <source>
        <dbReference type="SAM" id="Phobius"/>
    </source>
</evidence>
<dbReference type="PANTHER" id="PTHR24237">
    <property type="entry name" value="G-PROTEIN COUPLED RECEPTOR"/>
    <property type="match status" value="1"/>
</dbReference>
<keyword evidence="6" id="KW-0675">Receptor</keyword>
<keyword evidence="3 8" id="KW-1133">Transmembrane helix</keyword>